<dbReference type="GO" id="GO:0016020">
    <property type="term" value="C:membrane"/>
    <property type="evidence" value="ECO:0007669"/>
    <property type="project" value="InterPro"/>
</dbReference>
<organism evidence="2 3">
    <name type="scientific">Exaiptasia diaphana</name>
    <name type="common">Tropical sea anemone</name>
    <name type="synonym">Aiptasia pulchella</name>
    <dbReference type="NCBI Taxonomy" id="2652724"/>
    <lineage>
        <taxon>Eukaryota</taxon>
        <taxon>Metazoa</taxon>
        <taxon>Cnidaria</taxon>
        <taxon>Anthozoa</taxon>
        <taxon>Hexacorallia</taxon>
        <taxon>Actiniaria</taxon>
        <taxon>Aiptasiidae</taxon>
        <taxon>Exaiptasia</taxon>
    </lineage>
</organism>
<dbReference type="Proteomes" id="UP000887567">
    <property type="component" value="Unplaced"/>
</dbReference>
<dbReference type="RefSeq" id="XP_020895248.1">
    <property type="nucleotide sequence ID" value="XM_021039589.2"/>
</dbReference>
<dbReference type="PANTHER" id="PTHR23282">
    <property type="entry name" value="APICAL ENDOSOMAL GLYCOPROTEIN PRECURSOR"/>
    <property type="match status" value="1"/>
</dbReference>
<evidence type="ECO:0000313" key="2">
    <source>
        <dbReference type="EnsemblMetazoa" id="XP_020895248.1"/>
    </source>
</evidence>
<dbReference type="CDD" id="cd06263">
    <property type="entry name" value="MAM"/>
    <property type="match status" value="1"/>
</dbReference>
<dbReference type="SUPFAM" id="SSF49899">
    <property type="entry name" value="Concanavalin A-like lectins/glucanases"/>
    <property type="match status" value="1"/>
</dbReference>
<sequence>MYLDVPRNVCMSFFYHMYGNGIGALKIITRHKISNKVQVIWSRQGNQGDNWLQEDGILINGEDGVQVVIEGVIGKNYSGDIAIDEVGFRQGYCPSESQND</sequence>
<dbReference type="OMA" id="ECNFEAN"/>
<dbReference type="InterPro" id="IPR000998">
    <property type="entry name" value="MAM_dom"/>
</dbReference>
<dbReference type="AlphaFoldDB" id="A0A913WWL9"/>
<dbReference type="PANTHER" id="PTHR23282:SF142">
    <property type="entry name" value="MAM DOMAIN-CONTAINING PROTEIN"/>
    <property type="match status" value="1"/>
</dbReference>
<dbReference type="InterPro" id="IPR051560">
    <property type="entry name" value="MAM_domain-containing"/>
</dbReference>
<dbReference type="OrthoDB" id="412155at2759"/>
<dbReference type="PROSITE" id="PS50060">
    <property type="entry name" value="MAM_2"/>
    <property type="match status" value="1"/>
</dbReference>
<feature type="domain" description="MAM" evidence="1">
    <location>
        <begin position="10"/>
        <end position="95"/>
    </location>
</feature>
<protein>
    <recommendedName>
        <fullName evidence="1">MAM domain-containing protein</fullName>
    </recommendedName>
</protein>
<dbReference type="InterPro" id="IPR013320">
    <property type="entry name" value="ConA-like_dom_sf"/>
</dbReference>
<dbReference type="Pfam" id="PF00629">
    <property type="entry name" value="MAM"/>
    <property type="match status" value="1"/>
</dbReference>
<dbReference type="GeneID" id="110234223"/>
<dbReference type="KEGG" id="epa:110234223"/>
<reference evidence="2" key="1">
    <citation type="submission" date="2022-11" db="UniProtKB">
        <authorList>
            <consortium name="EnsemblMetazoa"/>
        </authorList>
    </citation>
    <scope>IDENTIFICATION</scope>
</reference>
<evidence type="ECO:0000313" key="3">
    <source>
        <dbReference type="Proteomes" id="UP000887567"/>
    </source>
</evidence>
<evidence type="ECO:0000259" key="1">
    <source>
        <dbReference type="PROSITE" id="PS50060"/>
    </source>
</evidence>
<name>A0A913WWL9_EXADI</name>
<proteinExistence type="predicted"/>
<dbReference type="EnsemblMetazoa" id="XM_021039589.2">
    <property type="protein sequence ID" value="XP_020895248.1"/>
    <property type="gene ID" value="LOC110234223"/>
</dbReference>
<accession>A0A913WWL9</accession>
<dbReference type="Gene3D" id="2.60.120.200">
    <property type="match status" value="1"/>
</dbReference>
<keyword evidence="3" id="KW-1185">Reference proteome</keyword>